<dbReference type="SMART" id="SM01156">
    <property type="entry name" value="DUF1716"/>
    <property type="match status" value="1"/>
</dbReference>
<reference evidence="12 13" key="1">
    <citation type="submission" date="2019-10" db="EMBL/GenBank/DDBJ databases">
        <title>Assembly and Annotation for the nematode Trichostrongylus colubriformis.</title>
        <authorList>
            <person name="Martin J."/>
        </authorList>
    </citation>
    <scope>NUCLEOTIDE SEQUENCE [LARGE SCALE GENOMIC DNA]</scope>
    <source>
        <strain evidence="12">G859</strain>
        <tissue evidence="12">Whole worm</tissue>
    </source>
</reference>
<feature type="region of interest" description="Disordered" evidence="10">
    <location>
        <begin position="21"/>
        <end position="47"/>
    </location>
</feature>
<protein>
    <recommendedName>
        <fullName evidence="8">Beta-catenin-like protein 1</fullName>
    </recommendedName>
    <alternativeName>
        <fullName evidence="9">Nuclear-associated protein</fullName>
    </alternativeName>
</protein>
<dbReference type="SUPFAM" id="SSF48371">
    <property type="entry name" value="ARM repeat"/>
    <property type="match status" value="1"/>
</dbReference>
<dbReference type="FunFam" id="1.25.10.10:FF:001136">
    <property type="entry name" value="Beta-catenin-like protein 1"/>
    <property type="match status" value="1"/>
</dbReference>
<evidence type="ECO:0000256" key="3">
    <source>
        <dbReference type="ARBA" id="ARBA00022737"/>
    </source>
</evidence>
<keyword evidence="13" id="KW-1185">Reference proteome</keyword>
<proteinExistence type="predicted"/>
<evidence type="ECO:0000256" key="7">
    <source>
        <dbReference type="ARBA" id="ARBA00061776"/>
    </source>
</evidence>
<evidence type="ECO:0000256" key="2">
    <source>
        <dbReference type="ARBA" id="ARBA00022553"/>
    </source>
</evidence>
<accession>A0AAN8FTE9</accession>
<dbReference type="GO" id="GO:0005681">
    <property type="term" value="C:spliceosomal complex"/>
    <property type="evidence" value="ECO:0007669"/>
    <property type="project" value="TreeGrafter"/>
</dbReference>
<evidence type="ECO:0000256" key="4">
    <source>
        <dbReference type="ARBA" id="ARBA00023054"/>
    </source>
</evidence>
<dbReference type="EMBL" id="WIXE01007337">
    <property type="protein sequence ID" value="KAK5980502.1"/>
    <property type="molecule type" value="Genomic_DNA"/>
</dbReference>
<comment type="subcellular location">
    <subcellularLocation>
        <location evidence="1">Nucleus</location>
    </subcellularLocation>
</comment>
<feature type="domain" description="Beta-catenin-like protein 1 N-terminal" evidence="11">
    <location>
        <begin position="49"/>
        <end position="155"/>
    </location>
</feature>
<evidence type="ECO:0000256" key="6">
    <source>
        <dbReference type="ARBA" id="ARBA00058456"/>
    </source>
</evidence>
<organism evidence="12 13">
    <name type="scientific">Trichostrongylus colubriformis</name>
    <name type="common">Black scour worm</name>
    <dbReference type="NCBI Taxonomy" id="6319"/>
    <lineage>
        <taxon>Eukaryota</taxon>
        <taxon>Metazoa</taxon>
        <taxon>Ecdysozoa</taxon>
        <taxon>Nematoda</taxon>
        <taxon>Chromadorea</taxon>
        <taxon>Rhabditida</taxon>
        <taxon>Rhabditina</taxon>
        <taxon>Rhabditomorpha</taxon>
        <taxon>Strongyloidea</taxon>
        <taxon>Trichostrongylidae</taxon>
        <taxon>Trichostrongylus</taxon>
    </lineage>
</organism>
<evidence type="ECO:0000256" key="9">
    <source>
        <dbReference type="ARBA" id="ARBA00083862"/>
    </source>
</evidence>
<sequence length="405" mass="45673">FFLCFASGKMASIDVTEILKGSSASSEPPIKRYRPAESETQHHLPGSVVSTNPEDILAALEQHAAQAVTVDEAHIKKITLQLERKTLKNREMRTKHADDPKKFMDSEVELDTAIQEMHVLATQPDLYHCFVEAGGPSLMLTLLSHENSDILGATVNLLQELTDVDILNEGEAGAAQLIDSLASGRIIESFLTAFEKLDEKMIDFRPETVEDCVNQNLFIWLLRRACQKGQFDANKMYASELVALLLQLSETAKRKLTEKVDGIDMLLRALAAYKRHDPENMDEREHMENLFDALCAALMLPLNRGKFLDGEGLQLMNLMLRERKQSRESALKVLDHATTGPEGKDNCNKFVEILGLRTLFPLYMRTPSKVKRKDTTPDEHEEHVCAVSFQQCTSDEHEQLREPRS</sequence>
<comment type="caution">
    <text evidence="12">The sequence shown here is derived from an EMBL/GenBank/DDBJ whole genome shotgun (WGS) entry which is preliminary data.</text>
</comment>
<comment type="subunit">
    <text evidence="7">Component of the PRP19-CDC5L splicing complex composed of a core complex comprising a homotetramer of PRPF19, CDC5L, PLRG1 and BCAS2, and at least three less stably associated proteins CTNNBL1, CWC15 and HSPA8. Interacts directly with CWC15 and CDC5L in the complex. Interacts with AICDA; the interaction is important for the antibody diversification activity of AICDA. Interacts with PRPF31 (via its NLS). Interacts (via its N-terminal NLS) with KPNA1 and KPNA2.</text>
</comment>
<comment type="function">
    <text evidence="6">Component of the PRP19-CDC5L complex that forms an integral part of the spliceosome and is required for activating pre-mRNA splicing. Participates in AID/AICDA-mediated somatic hypermutation (SHM) and class-switch recombination (CSR), 2 processes resulting in the production of high-affinity, mutated isotype-switched antibodies.</text>
</comment>
<keyword evidence="2" id="KW-0597">Phosphoprotein</keyword>
<keyword evidence="4" id="KW-0175">Coiled coil</keyword>
<dbReference type="Pfam" id="PF08216">
    <property type="entry name" value="CTNNBL"/>
    <property type="match status" value="1"/>
</dbReference>
<dbReference type="InterPro" id="IPR016024">
    <property type="entry name" value="ARM-type_fold"/>
</dbReference>
<evidence type="ECO:0000256" key="8">
    <source>
        <dbReference type="ARBA" id="ARBA00070106"/>
    </source>
</evidence>
<feature type="non-terminal residue" evidence="12">
    <location>
        <position position="1"/>
    </location>
</feature>
<dbReference type="InterPro" id="IPR039678">
    <property type="entry name" value="CTNNBL1"/>
</dbReference>
<dbReference type="GO" id="GO:0010467">
    <property type="term" value="P:gene expression"/>
    <property type="evidence" value="ECO:0007669"/>
    <property type="project" value="UniProtKB-ARBA"/>
</dbReference>
<dbReference type="PANTHER" id="PTHR14978:SF0">
    <property type="entry name" value="BETA-CATENIN-LIKE PROTEIN 1"/>
    <property type="match status" value="1"/>
</dbReference>
<name>A0AAN8FTE9_TRICO</name>
<evidence type="ECO:0000256" key="5">
    <source>
        <dbReference type="ARBA" id="ARBA00023242"/>
    </source>
</evidence>
<evidence type="ECO:0000313" key="12">
    <source>
        <dbReference type="EMBL" id="KAK5980502.1"/>
    </source>
</evidence>
<dbReference type="Proteomes" id="UP001331761">
    <property type="component" value="Unassembled WGS sequence"/>
</dbReference>
<dbReference type="Gene3D" id="1.25.10.10">
    <property type="entry name" value="Leucine-rich Repeat Variant"/>
    <property type="match status" value="1"/>
</dbReference>
<evidence type="ECO:0000256" key="10">
    <source>
        <dbReference type="SAM" id="MobiDB-lite"/>
    </source>
</evidence>
<keyword evidence="5" id="KW-0539">Nucleus</keyword>
<evidence type="ECO:0000259" key="11">
    <source>
        <dbReference type="SMART" id="SM01156"/>
    </source>
</evidence>
<dbReference type="AlphaFoldDB" id="A0AAN8FTE9"/>
<dbReference type="InterPro" id="IPR013180">
    <property type="entry name" value="CTNNBL1_N"/>
</dbReference>
<evidence type="ECO:0000256" key="1">
    <source>
        <dbReference type="ARBA" id="ARBA00004123"/>
    </source>
</evidence>
<dbReference type="PANTHER" id="PTHR14978">
    <property type="entry name" value="BETA-CATENIN-LIKE PROTEIN 1 NUCLEAR ASSOCIATED PROTEIN"/>
    <property type="match status" value="1"/>
</dbReference>
<gene>
    <name evidence="12" type="ORF">GCK32_012987</name>
</gene>
<evidence type="ECO:0000313" key="13">
    <source>
        <dbReference type="Proteomes" id="UP001331761"/>
    </source>
</evidence>
<keyword evidence="3" id="KW-0677">Repeat</keyword>
<dbReference type="InterPro" id="IPR011989">
    <property type="entry name" value="ARM-like"/>
</dbReference>